<keyword evidence="4" id="KW-0808">Transferase</keyword>
<dbReference type="InterPro" id="IPR001917">
    <property type="entry name" value="Aminotrans_II_pyridoxalP_BS"/>
</dbReference>
<evidence type="ECO:0000256" key="2">
    <source>
        <dbReference type="ARBA" id="ARBA00005189"/>
    </source>
</evidence>
<evidence type="ECO:0000313" key="8">
    <source>
        <dbReference type="EMBL" id="MFD0977469.1"/>
    </source>
</evidence>
<evidence type="ECO:0000259" key="7">
    <source>
        <dbReference type="Pfam" id="PF00155"/>
    </source>
</evidence>
<dbReference type="GO" id="GO:0008483">
    <property type="term" value="F:transaminase activity"/>
    <property type="evidence" value="ECO:0007669"/>
    <property type="project" value="UniProtKB-KW"/>
</dbReference>
<evidence type="ECO:0000256" key="4">
    <source>
        <dbReference type="ARBA" id="ARBA00022679"/>
    </source>
</evidence>
<gene>
    <name evidence="8" type="ORF">ACFQ1G_11755</name>
</gene>
<organism evidence="8 9">
    <name type="scientific">Salinimicrobium gaetbulicola</name>
    <dbReference type="NCBI Taxonomy" id="999702"/>
    <lineage>
        <taxon>Bacteria</taxon>
        <taxon>Pseudomonadati</taxon>
        <taxon>Bacteroidota</taxon>
        <taxon>Flavobacteriia</taxon>
        <taxon>Flavobacteriales</taxon>
        <taxon>Flavobacteriaceae</taxon>
        <taxon>Salinimicrobium</taxon>
    </lineage>
</organism>
<dbReference type="InterPro" id="IPR015421">
    <property type="entry name" value="PyrdxlP-dep_Trfase_major"/>
</dbReference>
<keyword evidence="8" id="KW-0032">Aminotransferase</keyword>
<dbReference type="RefSeq" id="WP_380739777.1">
    <property type="nucleotide sequence ID" value="NZ_JBHTJP010000035.1"/>
</dbReference>
<dbReference type="PROSITE" id="PS00599">
    <property type="entry name" value="AA_TRANSFER_CLASS_2"/>
    <property type="match status" value="1"/>
</dbReference>
<comment type="caution">
    <text evidence="8">The sequence shown here is derived from an EMBL/GenBank/DDBJ whole genome shotgun (WGS) entry which is preliminary data.</text>
</comment>
<dbReference type="Gene3D" id="3.90.1150.10">
    <property type="entry name" value="Aspartate Aminotransferase, domain 1"/>
    <property type="match status" value="1"/>
</dbReference>
<accession>A0ABW3IHN7</accession>
<evidence type="ECO:0000256" key="5">
    <source>
        <dbReference type="ARBA" id="ARBA00022898"/>
    </source>
</evidence>
<dbReference type="EMBL" id="JBHTJP010000035">
    <property type="protein sequence ID" value="MFD0977469.1"/>
    <property type="molecule type" value="Genomic_DNA"/>
</dbReference>
<evidence type="ECO:0000256" key="3">
    <source>
        <dbReference type="ARBA" id="ARBA00010008"/>
    </source>
</evidence>
<dbReference type="InterPro" id="IPR050087">
    <property type="entry name" value="AON_synthase_class-II"/>
</dbReference>
<dbReference type="SUPFAM" id="SSF53383">
    <property type="entry name" value="PLP-dependent transferases"/>
    <property type="match status" value="1"/>
</dbReference>
<evidence type="ECO:0000256" key="6">
    <source>
        <dbReference type="RuleBase" id="RU003693"/>
    </source>
</evidence>
<protein>
    <submittedName>
        <fullName evidence="8">Aminotransferase class I/II-fold pyridoxal phosphate-dependent enzyme</fullName>
    </submittedName>
</protein>
<dbReference type="PANTHER" id="PTHR13693">
    <property type="entry name" value="CLASS II AMINOTRANSFERASE/8-AMINO-7-OXONONANOATE SYNTHASE"/>
    <property type="match status" value="1"/>
</dbReference>
<dbReference type="InterPro" id="IPR015422">
    <property type="entry name" value="PyrdxlP-dep_Trfase_small"/>
</dbReference>
<evidence type="ECO:0000256" key="1">
    <source>
        <dbReference type="ARBA" id="ARBA00001933"/>
    </source>
</evidence>
<keyword evidence="9" id="KW-1185">Reference proteome</keyword>
<comment type="pathway">
    <text evidence="2">Lipid metabolism.</text>
</comment>
<keyword evidence="5 6" id="KW-0663">Pyridoxal phosphate</keyword>
<feature type="domain" description="Aminotransferase class I/classII large" evidence="7">
    <location>
        <begin position="29"/>
        <end position="372"/>
    </location>
</feature>
<dbReference type="Gene3D" id="3.40.640.10">
    <property type="entry name" value="Type I PLP-dependent aspartate aminotransferase-like (Major domain)"/>
    <property type="match status" value="1"/>
</dbReference>
<dbReference type="InterPro" id="IPR015424">
    <property type="entry name" value="PyrdxlP-dep_Trfase"/>
</dbReference>
<reference evidence="9" key="1">
    <citation type="journal article" date="2019" name="Int. J. Syst. Evol. Microbiol.">
        <title>The Global Catalogue of Microorganisms (GCM) 10K type strain sequencing project: providing services to taxonomists for standard genome sequencing and annotation.</title>
        <authorList>
            <consortium name="The Broad Institute Genomics Platform"/>
            <consortium name="The Broad Institute Genome Sequencing Center for Infectious Disease"/>
            <person name="Wu L."/>
            <person name="Ma J."/>
        </authorList>
    </citation>
    <scope>NUCLEOTIDE SEQUENCE [LARGE SCALE GENOMIC DNA]</scope>
    <source>
        <strain evidence="9">CCUG 60898</strain>
    </source>
</reference>
<sequence>MKKFPLKLDKSLQFRKEQKAFRELSGQKNLVDFSSNDYLGLAKNNQIFENAHRILVENDILKNGGTGSRLLSGNHALYGLAEEKLKYFFNSEAALIYNSGYDANLGFFSSVPQRNDIVFYDELSHASIRDGINLGKAKAYKFFHNDHEDLEQKIIRIKKTSIDAIIYIVTEAVFSMDGDMPDLRQLAEISEKYGCFLVVDEAHSVGVIGETGKGLVEELGVSDHVFARLVTFGKALGAHGAAILGSRKLKDYLINFSRSLIYTTSLPPHSVATILAAIQFLETDGVLEILKLQNNIQHFNSELEKRDLEPLFIKGNSAIYSCVVPGNEKVKQVAFNLQLEGFDVKPILSPTVPEGKERLRFCLHSFNSEEELNSTLTVLKKEILS</sequence>
<evidence type="ECO:0000313" key="9">
    <source>
        <dbReference type="Proteomes" id="UP001597100"/>
    </source>
</evidence>
<name>A0ABW3IHN7_9FLAO</name>
<comment type="similarity">
    <text evidence="3">Belongs to the class-II pyridoxal-phosphate-dependent aminotransferase family. BioF subfamily.</text>
</comment>
<dbReference type="Proteomes" id="UP001597100">
    <property type="component" value="Unassembled WGS sequence"/>
</dbReference>
<dbReference type="InterPro" id="IPR004839">
    <property type="entry name" value="Aminotransferase_I/II_large"/>
</dbReference>
<comment type="cofactor">
    <cofactor evidence="1 6">
        <name>pyridoxal 5'-phosphate</name>
        <dbReference type="ChEBI" id="CHEBI:597326"/>
    </cofactor>
</comment>
<dbReference type="Pfam" id="PF00155">
    <property type="entry name" value="Aminotran_1_2"/>
    <property type="match status" value="1"/>
</dbReference>
<dbReference type="PANTHER" id="PTHR13693:SF77">
    <property type="entry name" value="8-AMINO-7-OXONONANOATE SYNTHASE"/>
    <property type="match status" value="1"/>
</dbReference>
<proteinExistence type="inferred from homology"/>